<name>A0ACB7SZQ8_HYAAI</name>
<sequence length="344" mass="37321">MDHSVKAMHRKAAFSRLLRGRRFENADLEQLYQRYTFKLQQSSIASVLGLLVTLNVTLASIDLAYRRGSPSLLGLLHLVHGLLFLGAFSFMALRRLEDSALLALCHGALALASTFSLLSMPWSVGDGFWQLRRGSPADGLWELLFVLFLAYTMLPVRTRVALLLGTALCAVHTLCAVFCAHVPPGQDRTVQAPRKLNGESALASVFWNGWGGGNMYSNSRLGQDGAPSSGCPRAALTAEANAAGHYRCSCAARTHRSALGRAWVNDVTRLRKSVPASACVLFLLRRGKPLIEGQDVPCTAGRRPTRTDVTGTFDELSRPVVVGLAEAVGSMRRAVSESLVGRFL</sequence>
<reference evidence="1" key="1">
    <citation type="submission" date="2020-05" db="EMBL/GenBank/DDBJ databases">
        <title>Large-scale comparative analyses of tick genomes elucidate their genetic diversity and vector capacities.</title>
        <authorList>
            <person name="Jia N."/>
            <person name="Wang J."/>
            <person name="Shi W."/>
            <person name="Du L."/>
            <person name="Sun Y."/>
            <person name="Zhan W."/>
            <person name="Jiang J."/>
            <person name="Wang Q."/>
            <person name="Zhang B."/>
            <person name="Ji P."/>
            <person name="Sakyi L.B."/>
            <person name="Cui X."/>
            <person name="Yuan T."/>
            <person name="Jiang B."/>
            <person name="Yang W."/>
            <person name="Lam T.T.-Y."/>
            <person name="Chang Q."/>
            <person name="Ding S."/>
            <person name="Wang X."/>
            <person name="Zhu J."/>
            <person name="Ruan X."/>
            <person name="Zhao L."/>
            <person name="Wei J."/>
            <person name="Que T."/>
            <person name="Du C."/>
            <person name="Cheng J."/>
            <person name="Dai P."/>
            <person name="Han X."/>
            <person name="Huang E."/>
            <person name="Gao Y."/>
            <person name="Liu J."/>
            <person name="Shao H."/>
            <person name="Ye R."/>
            <person name="Li L."/>
            <person name="Wei W."/>
            <person name="Wang X."/>
            <person name="Wang C."/>
            <person name="Yang T."/>
            <person name="Huo Q."/>
            <person name="Li W."/>
            <person name="Guo W."/>
            <person name="Chen H."/>
            <person name="Zhou L."/>
            <person name="Ni X."/>
            <person name="Tian J."/>
            <person name="Zhou Y."/>
            <person name="Sheng Y."/>
            <person name="Liu T."/>
            <person name="Pan Y."/>
            <person name="Xia L."/>
            <person name="Li J."/>
            <person name="Zhao F."/>
            <person name="Cao W."/>
        </authorList>
    </citation>
    <scope>NUCLEOTIDE SEQUENCE</scope>
    <source>
        <strain evidence="1">Hyas-2018</strain>
    </source>
</reference>
<proteinExistence type="predicted"/>
<organism evidence="1 2">
    <name type="scientific">Hyalomma asiaticum</name>
    <name type="common">Tick</name>
    <dbReference type="NCBI Taxonomy" id="266040"/>
    <lineage>
        <taxon>Eukaryota</taxon>
        <taxon>Metazoa</taxon>
        <taxon>Ecdysozoa</taxon>
        <taxon>Arthropoda</taxon>
        <taxon>Chelicerata</taxon>
        <taxon>Arachnida</taxon>
        <taxon>Acari</taxon>
        <taxon>Parasitiformes</taxon>
        <taxon>Ixodida</taxon>
        <taxon>Ixodoidea</taxon>
        <taxon>Ixodidae</taxon>
        <taxon>Hyalomminae</taxon>
        <taxon>Hyalomma</taxon>
    </lineage>
</organism>
<keyword evidence="2" id="KW-1185">Reference proteome</keyword>
<evidence type="ECO:0000313" key="1">
    <source>
        <dbReference type="EMBL" id="KAH6939476.1"/>
    </source>
</evidence>
<dbReference type="EMBL" id="CM023482">
    <property type="protein sequence ID" value="KAH6939476.1"/>
    <property type="molecule type" value="Genomic_DNA"/>
</dbReference>
<dbReference type="Proteomes" id="UP000821845">
    <property type="component" value="Chromosome 2"/>
</dbReference>
<comment type="caution">
    <text evidence="1">The sequence shown here is derived from an EMBL/GenBank/DDBJ whole genome shotgun (WGS) entry which is preliminary data.</text>
</comment>
<gene>
    <name evidence="1" type="ORF">HPB50_018561</name>
</gene>
<evidence type="ECO:0000313" key="2">
    <source>
        <dbReference type="Proteomes" id="UP000821845"/>
    </source>
</evidence>
<accession>A0ACB7SZQ8</accession>
<protein>
    <submittedName>
        <fullName evidence="1">Uncharacterized protein</fullName>
    </submittedName>
</protein>